<dbReference type="EMBL" id="CAEZTE010000028">
    <property type="protein sequence ID" value="CAB4562813.1"/>
    <property type="molecule type" value="Genomic_DNA"/>
</dbReference>
<dbReference type="InterPro" id="IPR006157">
    <property type="entry name" value="FolB_dom"/>
</dbReference>
<dbReference type="Gene3D" id="3.30.1130.10">
    <property type="match status" value="1"/>
</dbReference>
<evidence type="ECO:0000256" key="1">
    <source>
        <dbReference type="ARBA" id="ARBA00001353"/>
    </source>
</evidence>
<evidence type="ECO:0000256" key="6">
    <source>
        <dbReference type="ARBA" id="ARBA00023239"/>
    </source>
</evidence>
<dbReference type="EMBL" id="CAEZUH010000030">
    <property type="protein sequence ID" value="CAB4591538.1"/>
    <property type="molecule type" value="Genomic_DNA"/>
</dbReference>
<dbReference type="EC" id="4.1.2.25" evidence="4"/>
<accession>A0A6J6RHC8</accession>
<evidence type="ECO:0000259" key="8">
    <source>
        <dbReference type="SMART" id="SM00905"/>
    </source>
</evidence>
<dbReference type="SUPFAM" id="SSF55620">
    <property type="entry name" value="Tetrahydrobiopterin biosynthesis enzymes-like"/>
    <property type="match status" value="1"/>
</dbReference>
<dbReference type="PANTHER" id="PTHR42844:SF1">
    <property type="entry name" value="DIHYDRONEOPTERIN ALDOLASE 1-RELATED"/>
    <property type="match status" value="1"/>
</dbReference>
<keyword evidence="6" id="KW-0456">Lyase</keyword>
<dbReference type="EMBL" id="CAFBPR010000012">
    <property type="protein sequence ID" value="CAB5015185.1"/>
    <property type="molecule type" value="Genomic_DNA"/>
</dbReference>
<dbReference type="NCBIfam" id="TIGR00525">
    <property type="entry name" value="folB"/>
    <property type="match status" value="1"/>
</dbReference>
<dbReference type="EMBL" id="CAEZYN010000022">
    <property type="protein sequence ID" value="CAB4720365.1"/>
    <property type="molecule type" value="Genomic_DNA"/>
</dbReference>
<dbReference type="InterPro" id="IPR006156">
    <property type="entry name" value="Dihydroneopterin_aldolase"/>
</dbReference>
<comment type="similarity">
    <text evidence="3">Belongs to the DHNA family.</text>
</comment>
<reference evidence="11" key="1">
    <citation type="submission" date="2020-05" db="EMBL/GenBank/DDBJ databases">
        <authorList>
            <person name="Chiriac C."/>
            <person name="Salcher M."/>
            <person name="Ghai R."/>
            <person name="Kavagutti S V."/>
        </authorList>
    </citation>
    <scope>NUCLEOTIDE SEQUENCE</scope>
</reference>
<evidence type="ECO:0000256" key="7">
    <source>
        <dbReference type="ARBA" id="ARBA00032903"/>
    </source>
</evidence>
<comment type="pathway">
    <text evidence="2">Cofactor biosynthesis; tetrahydrofolate biosynthesis; 2-amino-4-hydroxy-6-hydroxymethyl-7,8-dihydropteridine diphosphate from 7,8-dihydroneopterin triphosphate: step 3/4.</text>
</comment>
<evidence type="ECO:0000313" key="12">
    <source>
        <dbReference type="EMBL" id="CAB5015185.1"/>
    </source>
</evidence>
<dbReference type="PANTHER" id="PTHR42844">
    <property type="entry name" value="DIHYDRONEOPTERIN ALDOLASE 1-RELATED"/>
    <property type="match status" value="1"/>
</dbReference>
<sequence length="118" mass="13401">MSDKILIKGISAKGFHGVLKSEQIKGQKFIIDIELSLVLKNLRDDLNKTVNYAEVTEIVVKHITGKPVLLIETLAENIANEVLRQYKKVNNVLVTVHKPKAPIKFKFKDVQVQIEVKR</sequence>
<dbReference type="AlphaFoldDB" id="A0A6J6RHC8"/>
<keyword evidence="5" id="KW-0289">Folate biosynthesis</keyword>
<comment type="catalytic activity">
    <reaction evidence="1">
        <text>7,8-dihydroneopterin = 6-hydroxymethyl-7,8-dihydropterin + glycolaldehyde</text>
        <dbReference type="Rhea" id="RHEA:10540"/>
        <dbReference type="ChEBI" id="CHEBI:17001"/>
        <dbReference type="ChEBI" id="CHEBI:17071"/>
        <dbReference type="ChEBI" id="CHEBI:44841"/>
        <dbReference type="EC" id="4.1.2.25"/>
    </reaction>
</comment>
<dbReference type="GO" id="GO:0046656">
    <property type="term" value="P:folic acid biosynthetic process"/>
    <property type="evidence" value="ECO:0007669"/>
    <property type="project" value="UniProtKB-KW"/>
</dbReference>
<protein>
    <recommendedName>
        <fullName evidence="4">dihydroneopterin aldolase</fullName>
        <ecNumber evidence="4">4.1.2.25</ecNumber>
    </recommendedName>
    <alternativeName>
        <fullName evidence="7">7,8-dihydroneopterin aldolase</fullName>
    </alternativeName>
</protein>
<proteinExistence type="inferred from homology"/>
<feature type="domain" description="Dihydroneopterin aldolase/epimerase" evidence="8">
    <location>
        <begin position="5"/>
        <end position="116"/>
    </location>
</feature>
<dbReference type="SMART" id="SM00905">
    <property type="entry name" value="FolB"/>
    <property type="match status" value="1"/>
</dbReference>
<dbReference type="GO" id="GO:0004150">
    <property type="term" value="F:dihydroneopterin aldolase activity"/>
    <property type="evidence" value="ECO:0007669"/>
    <property type="project" value="UniProtKB-EC"/>
</dbReference>
<dbReference type="NCBIfam" id="TIGR00526">
    <property type="entry name" value="folB_dom"/>
    <property type="match status" value="1"/>
</dbReference>
<name>A0A6J6RHC8_9ZZZZ</name>
<dbReference type="InterPro" id="IPR043133">
    <property type="entry name" value="GTP-CH-I_C/QueF"/>
</dbReference>
<evidence type="ECO:0000256" key="3">
    <source>
        <dbReference type="ARBA" id="ARBA00005708"/>
    </source>
</evidence>
<dbReference type="CDD" id="cd00534">
    <property type="entry name" value="DHNA_DHNTPE"/>
    <property type="match status" value="1"/>
</dbReference>
<evidence type="ECO:0000313" key="13">
    <source>
        <dbReference type="EMBL" id="CAB5103145.1"/>
    </source>
</evidence>
<dbReference type="GO" id="GO:0005737">
    <property type="term" value="C:cytoplasm"/>
    <property type="evidence" value="ECO:0007669"/>
    <property type="project" value="TreeGrafter"/>
</dbReference>
<evidence type="ECO:0000313" key="9">
    <source>
        <dbReference type="EMBL" id="CAB4562813.1"/>
    </source>
</evidence>
<evidence type="ECO:0000256" key="2">
    <source>
        <dbReference type="ARBA" id="ARBA00005013"/>
    </source>
</evidence>
<evidence type="ECO:0000256" key="4">
    <source>
        <dbReference type="ARBA" id="ARBA00013043"/>
    </source>
</evidence>
<evidence type="ECO:0000313" key="10">
    <source>
        <dbReference type="EMBL" id="CAB4591538.1"/>
    </source>
</evidence>
<dbReference type="EMBL" id="CAFBRU010000003">
    <property type="protein sequence ID" value="CAB5103145.1"/>
    <property type="molecule type" value="Genomic_DNA"/>
</dbReference>
<dbReference type="Pfam" id="PF02152">
    <property type="entry name" value="FolB"/>
    <property type="match status" value="1"/>
</dbReference>
<organism evidence="11">
    <name type="scientific">freshwater metagenome</name>
    <dbReference type="NCBI Taxonomy" id="449393"/>
    <lineage>
        <taxon>unclassified sequences</taxon>
        <taxon>metagenomes</taxon>
        <taxon>ecological metagenomes</taxon>
    </lineage>
</organism>
<evidence type="ECO:0000313" key="11">
    <source>
        <dbReference type="EMBL" id="CAB4720365.1"/>
    </source>
</evidence>
<gene>
    <name evidence="9" type="ORF">UFOPK1599_00671</name>
    <name evidence="10" type="ORF">UFOPK1798_00467</name>
    <name evidence="11" type="ORF">UFOPK2715_00386</name>
    <name evidence="12" type="ORF">UFOPK4125_00132</name>
    <name evidence="13" type="ORF">UFOPK4420_00061</name>
</gene>
<evidence type="ECO:0000256" key="5">
    <source>
        <dbReference type="ARBA" id="ARBA00022909"/>
    </source>
</evidence>